<dbReference type="Proteomes" id="UP000252985">
    <property type="component" value="Chromosome"/>
</dbReference>
<evidence type="ECO:0000313" key="2">
    <source>
        <dbReference type="Proteomes" id="UP000252985"/>
    </source>
</evidence>
<sequence>MPKEKRTIERDCMECDQTIEITLYEDDTYEGGHYFGEFTVPDEDSEAEYEKTAEWEGHDVVKWTGEEDSYEYWECDDCFSSRLAD</sequence>
<accession>A0A345EC04</accession>
<dbReference type="KEGG" id="haq:DU484_07550"/>
<reference evidence="1 2" key="1">
    <citation type="submission" date="2018-07" db="EMBL/GenBank/DDBJ databases">
        <title>Genome sequences of Haloplanus sp. CBA1112.</title>
        <authorList>
            <person name="Kim Y.B."/>
            <person name="Roh S.W."/>
        </authorList>
    </citation>
    <scope>NUCLEOTIDE SEQUENCE [LARGE SCALE GENOMIC DNA]</scope>
    <source>
        <strain evidence="1 2">CBA1112</strain>
    </source>
</reference>
<dbReference type="AlphaFoldDB" id="A0A345EC04"/>
<proteinExistence type="predicted"/>
<organism evidence="1 2">
    <name type="scientific">Haloplanus rubicundus</name>
    <dbReference type="NCBI Taxonomy" id="1547898"/>
    <lineage>
        <taxon>Archaea</taxon>
        <taxon>Methanobacteriati</taxon>
        <taxon>Methanobacteriota</taxon>
        <taxon>Stenosarchaea group</taxon>
        <taxon>Halobacteria</taxon>
        <taxon>Halobacteriales</taxon>
        <taxon>Haloferacaceae</taxon>
        <taxon>Haloplanus</taxon>
    </lineage>
</organism>
<dbReference type="EMBL" id="CP031148">
    <property type="protein sequence ID" value="AXG09726.1"/>
    <property type="molecule type" value="Genomic_DNA"/>
</dbReference>
<protein>
    <submittedName>
        <fullName evidence="1">Uncharacterized protein</fullName>
    </submittedName>
</protein>
<name>A0A345EC04_9EURY</name>
<gene>
    <name evidence="1" type="ORF">DU484_07550</name>
</gene>
<evidence type="ECO:0000313" key="1">
    <source>
        <dbReference type="EMBL" id="AXG09726.1"/>
    </source>
</evidence>